<feature type="transmembrane region" description="Helical" evidence="1">
    <location>
        <begin position="75"/>
        <end position="95"/>
    </location>
</feature>
<gene>
    <name evidence="2" type="ordered locus">B005_1372</name>
</gene>
<protein>
    <submittedName>
        <fullName evidence="2">Uncharacterized protein</fullName>
    </submittedName>
</protein>
<dbReference type="EMBL" id="CP003788">
    <property type="protein sequence ID" value="AFR10383.1"/>
    <property type="molecule type" value="Genomic_DNA"/>
</dbReference>
<dbReference type="PATRIC" id="fig|1205910.3.peg.1302"/>
<keyword evidence="1" id="KW-1133">Transmembrane helix</keyword>
<reference evidence="3" key="2">
    <citation type="submission" date="2012-08" db="EMBL/GenBank/DDBJ databases">
        <title>Whole-genome sequence of Nocardiopsis alba strain ATCC BAA-2165 associated with honeybees.</title>
        <authorList>
            <person name="Qiao J."/>
            <person name="Chen L."/>
            <person name="Li Y."/>
            <person name="Wang J."/>
            <person name="Zhang W."/>
            <person name="Chen S."/>
        </authorList>
    </citation>
    <scope>NUCLEOTIDE SEQUENCE [LARGE SCALE GENOMIC DNA]</scope>
    <source>
        <strain evidence="3">ATCC BAA-2165 / BE74</strain>
    </source>
</reference>
<proteinExistence type="predicted"/>
<dbReference type="Proteomes" id="UP000003779">
    <property type="component" value="Chromosome"/>
</dbReference>
<sequence length="126" mass="13038">MGNTRGRVPRKRNTRVATYAAEIRLENESPNERADVVFDKTPVAYKVEGGIGVDGAWGSLEGSARAGSVVERASAALLSLGGATLPALAFGGLAHVVGAPVFGTLAVAGIVWTIALVVVLRITRAR</sequence>
<dbReference type="HOGENOM" id="CLU_1979202_0_0_11"/>
<name>J7L9P2_NOCAA</name>
<keyword evidence="1" id="KW-0472">Membrane</keyword>
<evidence type="ECO:0000313" key="2">
    <source>
        <dbReference type="EMBL" id="AFR10383.1"/>
    </source>
</evidence>
<keyword evidence="1" id="KW-0812">Transmembrane</keyword>
<organism evidence="2 3">
    <name type="scientific">Nocardiopsis alba (strain ATCC BAA-2165 / BE74)</name>
    <dbReference type="NCBI Taxonomy" id="1205910"/>
    <lineage>
        <taxon>Bacteria</taxon>
        <taxon>Bacillati</taxon>
        <taxon>Actinomycetota</taxon>
        <taxon>Actinomycetes</taxon>
        <taxon>Streptosporangiales</taxon>
        <taxon>Nocardiopsidaceae</taxon>
        <taxon>Nocardiopsis</taxon>
    </lineage>
</organism>
<evidence type="ECO:0000313" key="3">
    <source>
        <dbReference type="Proteomes" id="UP000003779"/>
    </source>
</evidence>
<dbReference type="AlphaFoldDB" id="J7L9P2"/>
<feature type="transmembrane region" description="Helical" evidence="1">
    <location>
        <begin position="101"/>
        <end position="120"/>
    </location>
</feature>
<reference evidence="2 3" key="1">
    <citation type="journal article" date="2012" name="J. Bacteriol.">
        <title>Whole-Genome Sequence of Nocardiopsis alba Strain ATCC BAA-2165, Associated with Honeybees.</title>
        <authorList>
            <person name="Qiao J."/>
            <person name="Chen L."/>
            <person name="Li Y."/>
            <person name="Wang J."/>
            <person name="Zhang W."/>
            <person name="Chen S."/>
        </authorList>
    </citation>
    <scope>NUCLEOTIDE SEQUENCE [LARGE SCALE GENOMIC DNA]</scope>
    <source>
        <strain evidence="3">ATCC BAA-2165 / BE74</strain>
    </source>
</reference>
<dbReference type="OrthoDB" id="3432089at2"/>
<evidence type="ECO:0000256" key="1">
    <source>
        <dbReference type="SAM" id="Phobius"/>
    </source>
</evidence>
<dbReference type="KEGG" id="nal:B005_1372"/>
<accession>J7L9P2</accession>
<dbReference type="STRING" id="1205910.B005_1372"/>